<sequence>MKADILLVDGYNVIFAWPELKRLSKQSLSHARSRLRHILQNYGMFKGYYVILVFDGKYAGMAPAEEEVSPDFLEVYTAEGVTADSYIEKAVFIRKNSFRNIYVCTSDHAEQNQILGSGGLRISARELLRQVERAKLDERRHYRHTHTGDSVRLERNEFGRLIEGTKAAEGWETMRLNGKKRENKE</sequence>
<dbReference type="InterPro" id="IPR010298">
    <property type="entry name" value="YacP-like"/>
</dbReference>
<evidence type="ECO:0000313" key="1">
    <source>
        <dbReference type="EMBL" id="MBM6912075.1"/>
    </source>
</evidence>
<reference evidence="1 2" key="1">
    <citation type="journal article" date="2021" name="Sci. Rep.">
        <title>The distribution of antibiotic resistance genes in chicken gut microbiota commensals.</title>
        <authorList>
            <person name="Juricova H."/>
            <person name="Matiasovicova J."/>
            <person name="Kubasova T."/>
            <person name="Cejkova D."/>
            <person name="Rychlik I."/>
        </authorList>
    </citation>
    <scope>NUCLEOTIDE SEQUENCE [LARGE SCALE GENOMIC DNA]</scope>
    <source>
        <strain evidence="1 2">An537</strain>
    </source>
</reference>
<accession>A0ABS2GEE1</accession>
<comment type="caution">
    <text evidence="1">The sequence shown here is derived from an EMBL/GenBank/DDBJ whole genome shotgun (WGS) entry which is preliminary data.</text>
</comment>
<dbReference type="Proteomes" id="UP000707138">
    <property type="component" value="Unassembled WGS sequence"/>
</dbReference>
<dbReference type="EMBL" id="JACJLA010000002">
    <property type="protein sequence ID" value="MBM6912075.1"/>
    <property type="molecule type" value="Genomic_DNA"/>
</dbReference>
<organism evidence="1 2">
    <name type="scientific">Veillonella magna</name>
    <dbReference type="NCBI Taxonomy" id="464322"/>
    <lineage>
        <taxon>Bacteria</taxon>
        <taxon>Bacillati</taxon>
        <taxon>Bacillota</taxon>
        <taxon>Negativicutes</taxon>
        <taxon>Veillonellales</taxon>
        <taxon>Veillonellaceae</taxon>
        <taxon>Veillonella</taxon>
    </lineage>
</organism>
<evidence type="ECO:0000313" key="2">
    <source>
        <dbReference type="Proteomes" id="UP000707138"/>
    </source>
</evidence>
<protein>
    <submittedName>
        <fullName evidence="1">NYN domain-containing protein</fullName>
    </submittedName>
</protein>
<proteinExistence type="predicted"/>
<keyword evidence="2" id="KW-1185">Reference proteome</keyword>
<dbReference type="PANTHER" id="PTHR34547">
    <property type="entry name" value="YACP-LIKE NYN DOMAIN PROTEIN"/>
    <property type="match status" value="1"/>
</dbReference>
<name>A0ABS2GEE1_9FIRM</name>
<dbReference type="PANTHER" id="PTHR34547:SF1">
    <property type="entry name" value="YACP-LIKE NYN DOMAIN PROTEIN"/>
    <property type="match status" value="1"/>
</dbReference>
<dbReference type="CDD" id="cd10912">
    <property type="entry name" value="PIN_YacP-like"/>
    <property type="match status" value="1"/>
</dbReference>
<dbReference type="Pfam" id="PF05991">
    <property type="entry name" value="NYN_YacP"/>
    <property type="match status" value="1"/>
</dbReference>
<gene>
    <name evidence="1" type="ORF">H6A01_01860</name>
</gene>
<dbReference type="RefSeq" id="WP_028255672.1">
    <property type="nucleotide sequence ID" value="NZ_CATYZF010000029.1"/>
</dbReference>